<reference evidence="6" key="1">
    <citation type="submission" date="2022-06" db="EMBL/GenBank/DDBJ databases">
        <title>Genomic Encyclopedia of Archaeal and Bacterial Type Strains, Phase II (KMG-II): from individual species to whole genera.</title>
        <authorList>
            <person name="Goeker M."/>
        </authorList>
    </citation>
    <scope>NUCLEOTIDE SEQUENCE</scope>
    <source>
        <strain evidence="6">DSM 26652</strain>
    </source>
</reference>
<gene>
    <name evidence="6" type="ORF">APR03_001900</name>
</gene>
<dbReference type="AlphaFoldDB" id="A0A9X2G023"/>
<dbReference type="InterPro" id="IPR001647">
    <property type="entry name" value="HTH_TetR"/>
</dbReference>
<evidence type="ECO:0000259" key="5">
    <source>
        <dbReference type="PROSITE" id="PS50977"/>
    </source>
</evidence>
<keyword evidence="3" id="KW-0804">Transcription</keyword>
<dbReference type="Proteomes" id="UP001139493">
    <property type="component" value="Unassembled WGS sequence"/>
</dbReference>
<accession>A0A9X2G023</accession>
<feature type="DNA-binding region" description="H-T-H motif" evidence="4">
    <location>
        <begin position="28"/>
        <end position="47"/>
    </location>
</feature>
<dbReference type="PRINTS" id="PR00455">
    <property type="entry name" value="HTHTETR"/>
</dbReference>
<name>A0A9X2G023_9MICO</name>
<keyword evidence="7" id="KW-1185">Reference proteome</keyword>
<comment type="caution">
    <text evidence="6">The sequence shown here is derived from an EMBL/GenBank/DDBJ whole genome shotgun (WGS) entry which is preliminary data.</text>
</comment>
<evidence type="ECO:0000313" key="6">
    <source>
        <dbReference type="EMBL" id="MCP2264562.1"/>
    </source>
</evidence>
<dbReference type="InterPro" id="IPR050109">
    <property type="entry name" value="HTH-type_TetR-like_transc_reg"/>
</dbReference>
<dbReference type="PROSITE" id="PS50977">
    <property type="entry name" value="HTH_TETR_2"/>
    <property type="match status" value="1"/>
</dbReference>
<dbReference type="PANTHER" id="PTHR30055:SF234">
    <property type="entry name" value="HTH-TYPE TRANSCRIPTIONAL REGULATOR BETI"/>
    <property type="match status" value="1"/>
</dbReference>
<dbReference type="SUPFAM" id="SSF46689">
    <property type="entry name" value="Homeodomain-like"/>
    <property type="match status" value="1"/>
</dbReference>
<evidence type="ECO:0000256" key="3">
    <source>
        <dbReference type="ARBA" id="ARBA00023163"/>
    </source>
</evidence>
<dbReference type="InterPro" id="IPR009057">
    <property type="entry name" value="Homeodomain-like_sf"/>
</dbReference>
<protein>
    <submittedName>
        <fullName evidence="6">Transcriptional regulator, TetR family</fullName>
    </submittedName>
</protein>
<sequence length="206" mass="21625">MPRPTHDTSAILDAAVRVLGAGGAGAVTMAAVIREAGIPSGSLYYRFPDRSTLLAALWNRAIASYHTAAYPLFDGDPVDAAAALGAYTVRWCRSEPGHAHVLLAGRSRFDPEAWPAAAREAEAAESARWDDAIRGLTRRLRAQTSASTTEILLVAVDLPYAAVRRYLSGNRPVPPDLADVVAGLVRASLRGDGPGADVPVGTRTGG</sequence>
<evidence type="ECO:0000256" key="2">
    <source>
        <dbReference type="ARBA" id="ARBA00023125"/>
    </source>
</evidence>
<dbReference type="RefSeq" id="WP_253835094.1">
    <property type="nucleotide sequence ID" value="NZ_JAMTCS010000005.1"/>
</dbReference>
<feature type="domain" description="HTH tetR-type" evidence="5">
    <location>
        <begin position="5"/>
        <end position="65"/>
    </location>
</feature>
<organism evidence="6 7">
    <name type="scientific">Promicromonospora thailandica</name>
    <dbReference type="NCBI Taxonomy" id="765201"/>
    <lineage>
        <taxon>Bacteria</taxon>
        <taxon>Bacillati</taxon>
        <taxon>Actinomycetota</taxon>
        <taxon>Actinomycetes</taxon>
        <taxon>Micrococcales</taxon>
        <taxon>Promicromonosporaceae</taxon>
        <taxon>Promicromonospora</taxon>
    </lineage>
</organism>
<dbReference type="Pfam" id="PF00440">
    <property type="entry name" value="TetR_N"/>
    <property type="match status" value="1"/>
</dbReference>
<dbReference type="Gene3D" id="1.10.357.10">
    <property type="entry name" value="Tetracycline Repressor, domain 2"/>
    <property type="match status" value="1"/>
</dbReference>
<dbReference type="PANTHER" id="PTHR30055">
    <property type="entry name" value="HTH-TYPE TRANSCRIPTIONAL REGULATOR RUTR"/>
    <property type="match status" value="1"/>
</dbReference>
<evidence type="ECO:0000256" key="4">
    <source>
        <dbReference type="PROSITE-ProRule" id="PRU00335"/>
    </source>
</evidence>
<dbReference type="GO" id="GO:0003700">
    <property type="term" value="F:DNA-binding transcription factor activity"/>
    <property type="evidence" value="ECO:0007669"/>
    <property type="project" value="TreeGrafter"/>
</dbReference>
<dbReference type="EMBL" id="JAMTCS010000005">
    <property type="protein sequence ID" value="MCP2264562.1"/>
    <property type="molecule type" value="Genomic_DNA"/>
</dbReference>
<proteinExistence type="predicted"/>
<keyword evidence="2 4" id="KW-0238">DNA-binding</keyword>
<dbReference type="GO" id="GO:0000976">
    <property type="term" value="F:transcription cis-regulatory region binding"/>
    <property type="evidence" value="ECO:0007669"/>
    <property type="project" value="TreeGrafter"/>
</dbReference>
<evidence type="ECO:0000256" key="1">
    <source>
        <dbReference type="ARBA" id="ARBA00023015"/>
    </source>
</evidence>
<evidence type="ECO:0000313" key="7">
    <source>
        <dbReference type="Proteomes" id="UP001139493"/>
    </source>
</evidence>
<keyword evidence="1" id="KW-0805">Transcription regulation</keyword>